<dbReference type="NCBIfam" id="TIGR01643">
    <property type="entry name" value="YD_repeat_2x"/>
    <property type="match status" value="1"/>
</dbReference>
<proteinExistence type="predicted"/>
<organism evidence="1 2">
    <name type="scientific">Reticulibacter mediterranei</name>
    <dbReference type="NCBI Taxonomy" id="2778369"/>
    <lineage>
        <taxon>Bacteria</taxon>
        <taxon>Bacillati</taxon>
        <taxon>Chloroflexota</taxon>
        <taxon>Ktedonobacteria</taxon>
        <taxon>Ktedonobacterales</taxon>
        <taxon>Reticulibacteraceae</taxon>
        <taxon>Reticulibacter</taxon>
    </lineage>
</organism>
<comment type="caution">
    <text evidence="1">The sequence shown here is derived from an EMBL/GenBank/DDBJ whole genome shotgun (WGS) entry which is preliminary data.</text>
</comment>
<reference evidence="1" key="1">
    <citation type="submission" date="2020-10" db="EMBL/GenBank/DDBJ databases">
        <title>Taxonomic study of unclassified bacteria belonging to the class Ktedonobacteria.</title>
        <authorList>
            <person name="Yabe S."/>
            <person name="Wang C.M."/>
            <person name="Zheng Y."/>
            <person name="Sakai Y."/>
            <person name="Cavaletti L."/>
            <person name="Monciardini P."/>
            <person name="Donadio S."/>
        </authorList>
    </citation>
    <scope>NUCLEOTIDE SEQUENCE</scope>
    <source>
        <strain evidence="1">ID150040</strain>
    </source>
</reference>
<gene>
    <name evidence="1" type="ORF">KSF_038330</name>
</gene>
<evidence type="ECO:0000313" key="1">
    <source>
        <dbReference type="EMBL" id="GHO93785.1"/>
    </source>
</evidence>
<dbReference type="InterPro" id="IPR006530">
    <property type="entry name" value="YD"/>
</dbReference>
<accession>A0A8J3IJS9</accession>
<sequence length="161" mass="16737">MPGQSVTSVSATAQYDDLGRVISVNDPDKGTHTLTYDADSHVLTNVSGSRTIGTSYDLLGRVGCVQDAAPGFDVHGGCTSGAHPFVQNTYDADPSGVTWTGTNYAVGRLTQSIATTTLPDVLPARRQPGRAMAASSSATVWATIRSAMSSVVPPLRPPCRA</sequence>
<dbReference type="AlphaFoldDB" id="A0A8J3IJS9"/>
<name>A0A8J3IJS9_9CHLR</name>
<protein>
    <recommendedName>
        <fullName evidence="3">RHS repeat protein</fullName>
    </recommendedName>
</protein>
<dbReference type="Gene3D" id="2.180.10.10">
    <property type="entry name" value="RHS repeat-associated core"/>
    <property type="match status" value="1"/>
</dbReference>
<dbReference type="EMBL" id="BNJK01000001">
    <property type="protein sequence ID" value="GHO93785.1"/>
    <property type="molecule type" value="Genomic_DNA"/>
</dbReference>
<evidence type="ECO:0008006" key="3">
    <source>
        <dbReference type="Google" id="ProtNLM"/>
    </source>
</evidence>
<dbReference type="RefSeq" id="WP_220204553.1">
    <property type="nucleotide sequence ID" value="NZ_BNJK01000001.1"/>
</dbReference>
<keyword evidence="2" id="KW-1185">Reference proteome</keyword>
<evidence type="ECO:0000313" key="2">
    <source>
        <dbReference type="Proteomes" id="UP000597444"/>
    </source>
</evidence>
<dbReference type="Proteomes" id="UP000597444">
    <property type="component" value="Unassembled WGS sequence"/>
</dbReference>